<comment type="caution">
    <text evidence="7">Lacks conserved residue(s) required for the propagation of feature annotation.</text>
</comment>
<gene>
    <name evidence="7 8 10" type="primary">purK</name>
    <name evidence="10" type="ORF">ACFSBK_05190</name>
</gene>
<dbReference type="InterPro" id="IPR011761">
    <property type="entry name" value="ATP-grasp"/>
</dbReference>
<dbReference type="SUPFAM" id="SSF51246">
    <property type="entry name" value="Rudiment single hybrid motif"/>
    <property type="match status" value="1"/>
</dbReference>
<accession>A0ABW4NMN2</accession>
<dbReference type="Proteomes" id="UP001597285">
    <property type="component" value="Unassembled WGS sequence"/>
</dbReference>
<feature type="binding site" evidence="7">
    <location>
        <position position="192"/>
    </location>
    <ligand>
        <name>ATP</name>
        <dbReference type="ChEBI" id="CHEBI:30616"/>
    </ligand>
</feature>
<dbReference type="SUPFAM" id="SSF52440">
    <property type="entry name" value="PreATP-grasp domain"/>
    <property type="match status" value="1"/>
</dbReference>
<dbReference type="InterPro" id="IPR040686">
    <property type="entry name" value="PurK_C"/>
</dbReference>
<dbReference type="Gene3D" id="3.40.50.20">
    <property type="match status" value="1"/>
</dbReference>
<dbReference type="SUPFAM" id="SSF56059">
    <property type="entry name" value="Glutathione synthetase ATP-binding domain-like"/>
    <property type="match status" value="1"/>
</dbReference>
<evidence type="ECO:0000256" key="5">
    <source>
        <dbReference type="ARBA" id="ARBA00022840"/>
    </source>
</evidence>
<keyword evidence="11" id="KW-1185">Reference proteome</keyword>
<comment type="function">
    <text evidence="7">Catalyzes the ATP-dependent conversion of 5-aminoimidazole ribonucleotide (AIR) and HCO(3)(-) to N5-carboxyaminoimidazole ribonucleotide (N5-CAIR).</text>
</comment>
<dbReference type="HAMAP" id="MF_01928">
    <property type="entry name" value="PurK"/>
    <property type="match status" value="1"/>
</dbReference>
<dbReference type="EMBL" id="JBHUFF010000009">
    <property type="protein sequence ID" value="MFD1799255.1"/>
    <property type="molecule type" value="Genomic_DNA"/>
</dbReference>
<dbReference type="Gene3D" id="3.30.470.20">
    <property type="entry name" value="ATP-grasp fold, B domain"/>
    <property type="match status" value="1"/>
</dbReference>
<dbReference type="PROSITE" id="PS50975">
    <property type="entry name" value="ATP_GRASP"/>
    <property type="match status" value="1"/>
</dbReference>
<comment type="cofactor">
    <cofactor evidence="1">
        <name>Mn(2+)</name>
        <dbReference type="ChEBI" id="CHEBI:29035"/>
    </cofactor>
</comment>
<feature type="binding site" evidence="7">
    <location>
        <begin position="184"/>
        <end position="187"/>
    </location>
    <ligand>
        <name>ATP</name>
        <dbReference type="ChEBI" id="CHEBI:30616"/>
    </ligand>
</feature>
<evidence type="ECO:0000256" key="4">
    <source>
        <dbReference type="ARBA" id="ARBA00022755"/>
    </source>
</evidence>
<keyword evidence="3 7" id="KW-0547">Nucleotide-binding</keyword>
<feature type="binding site" evidence="7">
    <location>
        <position position="149"/>
    </location>
    <ligand>
        <name>ATP</name>
        <dbReference type="ChEBI" id="CHEBI:30616"/>
    </ligand>
</feature>
<keyword evidence="7 8" id="KW-0436">Ligase</keyword>
<dbReference type="EC" id="6.3.4.18" evidence="7 8"/>
<feature type="binding site" evidence="7">
    <location>
        <begin position="269"/>
        <end position="270"/>
    </location>
    <ligand>
        <name>ATP</name>
        <dbReference type="ChEBI" id="CHEBI:30616"/>
    </ligand>
</feature>
<dbReference type="Pfam" id="PF17769">
    <property type="entry name" value="PurK_C"/>
    <property type="match status" value="1"/>
</dbReference>
<dbReference type="Gene3D" id="3.30.1490.20">
    <property type="entry name" value="ATP-grasp fold, A domain"/>
    <property type="match status" value="1"/>
</dbReference>
<comment type="subunit">
    <text evidence="7 8">Homodimer.</text>
</comment>
<dbReference type="NCBIfam" id="NF004675">
    <property type="entry name" value="PRK06019.1-1"/>
    <property type="match status" value="1"/>
</dbReference>
<evidence type="ECO:0000256" key="6">
    <source>
        <dbReference type="ARBA" id="ARBA00023211"/>
    </source>
</evidence>
<reference evidence="11" key="1">
    <citation type="journal article" date="2019" name="Int. J. Syst. Evol. Microbiol.">
        <title>The Global Catalogue of Microorganisms (GCM) 10K type strain sequencing project: providing services to taxonomists for standard genome sequencing and annotation.</title>
        <authorList>
            <consortium name="The Broad Institute Genomics Platform"/>
            <consortium name="The Broad Institute Genome Sequencing Center for Infectious Disease"/>
            <person name="Wu L."/>
            <person name="Ma J."/>
        </authorList>
    </citation>
    <scope>NUCLEOTIDE SEQUENCE [LARGE SCALE GENOMIC DNA]</scope>
    <source>
        <strain evidence="11">KCTC 42143</strain>
    </source>
</reference>
<comment type="function">
    <text evidence="8">Catalyzes the ATP-dependent conversion of 5-aminoimidazole ribonucleotide (AIR) and HCO(3)- to N5-carboxyaminoimidazole ribonucleotide (N5-CAIR).</text>
</comment>
<dbReference type="NCBIfam" id="NF004679">
    <property type="entry name" value="PRK06019.1-5"/>
    <property type="match status" value="1"/>
</dbReference>
<dbReference type="NCBIfam" id="TIGR01161">
    <property type="entry name" value="purK"/>
    <property type="match status" value="1"/>
</dbReference>
<evidence type="ECO:0000313" key="11">
    <source>
        <dbReference type="Proteomes" id="UP001597285"/>
    </source>
</evidence>
<evidence type="ECO:0000313" key="10">
    <source>
        <dbReference type="EMBL" id="MFD1799255.1"/>
    </source>
</evidence>
<protein>
    <recommendedName>
        <fullName evidence="7 8">N5-carboxyaminoimidazole ribonucleotide synthase</fullName>
        <shortName evidence="7 8">N5-CAIR synthase</shortName>
        <ecNumber evidence="7 8">6.3.4.18</ecNumber>
    </recommendedName>
    <alternativeName>
        <fullName evidence="7 8">5-(carboxyamino)imidazole ribonucleotide synthetase</fullName>
    </alternativeName>
</protein>
<comment type="caution">
    <text evidence="10">The sequence shown here is derived from an EMBL/GenBank/DDBJ whole genome shotgun (WGS) entry which is preliminary data.</text>
</comment>
<feature type="binding site" evidence="7">
    <location>
        <position position="109"/>
    </location>
    <ligand>
        <name>ATP</name>
        <dbReference type="ChEBI" id="CHEBI:30616"/>
    </ligand>
</feature>
<name>A0ABW4NMN2_9LACT</name>
<organism evidence="10 11">
    <name type="scientific">Carnobacterium antarcticum</name>
    <dbReference type="NCBI Taxonomy" id="2126436"/>
    <lineage>
        <taxon>Bacteria</taxon>
        <taxon>Bacillati</taxon>
        <taxon>Bacillota</taxon>
        <taxon>Bacilli</taxon>
        <taxon>Lactobacillales</taxon>
        <taxon>Carnobacteriaceae</taxon>
        <taxon>Carnobacterium</taxon>
    </lineage>
</organism>
<dbReference type="InterPro" id="IPR003135">
    <property type="entry name" value="ATP-grasp_carboxylate-amine"/>
</dbReference>
<proteinExistence type="inferred from homology"/>
<dbReference type="Pfam" id="PF22660">
    <property type="entry name" value="RS_preATP-grasp-like"/>
    <property type="match status" value="1"/>
</dbReference>
<evidence type="ECO:0000256" key="1">
    <source>
        <dbReference type="ARBA" id="ARBA00001936"/>
    </source>
</evidence>
<dbReference type="NCBIfam" id="NF004676">
    <property type="entry name" value="PRK06019.1-2"/>
    <property type="match status" value="1"/>
</dbReference>
<evidence type="ECO:0000259" key="9">
    <source>
        <dbReference type="PROSITE" id="PS50975"/>
    </source>
</evidence>
<dbReference type="PANTHER" id="PTHR11609:SF5">
    <property type="entry name" value="PHOSPHORIBOSYLAMINOIMIDAZOLE CARBOXYLASE"/>
    <property type="match status" value="1"/>
</dbReference>
<dbReference type="PANTHER" id="PTHR11609">
    <property type="entry name" value="PURINE BIOSYNTHESIS PROTEIN 6/7, PUR6/7"/>
    <property type="match status" value="1"/>
</dbReference>
<comment type="similarity">
    <text evidence="7 8">Belongs to the PurK/PurT family.</text>
</comment>
<comment type="pathway">
    <text evidence="7 8">Purine metabolism; IMP biosynthesis via de novo pathway; 5-amino-1-(5-phospho-D-ribosyl)imidazole-4-carboxylate from 5-amino-1-(5-phospho-D-ribosyl)imidazole (N5-CAIR route): step 1/2.</text>
</comment>
<dbReference type="InterPro" id="IPR016185">
    <property type="entry name" value="PreATP-grasp_dom_sf"/>
</dbReference>
<evidence type="ECO:0000256" key="3">
    <source>
        <dbReference type="ARBA" id="ARBA00022741"/>
    </source>
</evidence>
<dbReference type="InterPro" id="IPR054350">
    <property type="entry name" value="PurT/PurK_preATP-grasp"/>
</dbReference>
<dbReference type="InterPro" id="IPR013815">
    <property type="entry name" value="ATP_grasp_subdomain_1"/>
</dbReference>
<evidence type="ECO:0000256" key="7">
    <source>
        <dbReference type="HAMAP-Rule" id="MF_01928"/>
    </source>
</evidence>
<dbReference type="InterPro" id="IPR011054">
    <property type="entry name" value="Rudment_hybrid_motif"/>
</dbReference>
<comment type="catalytic activity">
    <reaction evidence="7 8">
        <text>5-amino-1-(5-phospho-beta-D-ribosyl)imidazole + hydrogencarbonate + ATP = 5-carboxyamino-1-(5-phospho-D-ribosyl)imidazole + ADP + phosphate + 2 H(+)</text>
        <dbReference type="Rhea" id="RHEA:19317"/>
        <dbReference type="ChEBI" id="CHEBI:15378"/>
        <dbReference type="ChEBI" id="CHEBI:17544"/>
        <dbReference type="ChEBI" id="CHEBI:30616"/>
        <dbReference type="ChEBI" id="CHEBI:43474"/>
        <dbReference type="ChEBI" id="CHEBI:58730"/>
        <dbReference type="ChEBI" id="CHEBI:137981"/>
        <dbReference type="ChEBI" id="CHEBI:456216"/>
        <dbReference type="EC" id="6.3.4.18"/>
    </reaction>
</comment>
<comment type="cofactor">
    <cofactor evidence="2">
        <name>Mg(2+)</name>
        <dbReference type="ChEBI" id="CHEBI:18420"/>
    </cofactor>
</comment>
<dbReference type="RefSeq" id="WP_058918942.1">
    <property type="nucleotide sequence ID" value="NZ_JBHSQC010000004.1"/>
</dbReference>
<evidence type="ECO:0000256" key="2">
    <source>
        <dbReference type="ARBA" id="ARBA00001946"/>
    </source>
</evidence>
<keyword evidence="5 7" id="KW-0067">ATP-binding</keyword>
<dbReference type="GO" id="GO:0034028">
    <property type="term" value="F:5-(carboxyamino)imidazole ribonucleotide synthase activity"/>
    <property type="evidence" value="ECO:0007669"/>
    <property type="project" value="UniProtKB-EC"/>
</dbReference>
<feature type="domain" description="ATP-grasp" evidence="9">
    <location>
        <begin position="113"/>
        <end position="299"/>
    </location>
</feature>
<sequence length="375" mass="41358">MILPHLIVPGKTIGIIGGGQLGRMMTLAAKQLGYRVGVLDPEADCPTAQVADWQIVAKYDDQEALMDLAMKCDVLTYEFENVDADMIDNIEKTVSVPQGSELLSITQDRLLEKAYLEMNNINLAPYATIISLQDIEEAVASIGFPCVLKSIRGSSEGKGQYVLYSEDNIAECEELLRFGTCVLEAWIPFERELSVMIIRNEAGEVATFPVTENIYRRNILHQSIVPARIQDEVAEEAVRIAATIAESLNLVGSLGVELFLTSSGALYVNELVPRPNNAGLYSIEACSISQFEAHIRTICGWPLPEIELHSKAVITNILGEHLEGAKLQIQLKPDWHFHYYGKKGTVKGQKMGHITVLTDDIEKTLATINDTGVWG</sequence>
<dbReference type="Pfam" id="PF02222">
    <property type="entry name" value="ATP-grasp"/>
    <property type="match status" value="1"/>
</dbReference>
<evidence type="ECO:0000256" key="8">
    <source>
        <dbReference type="RuleBase" id="RU361200"/>
    </source>
</evidence>
<dbReference type="InterPro" id="IPR005875">
    <property type="entry name" value="PurK"/>
</dbReference>
<keyword evidence="6" id="KW-0464">Manganese</keyword>
<keyword evidence="4 7" id="KW-0658">Purine biosynthesis</keyword>